<protein>
    <submittedName>
        <fullName evidence="2">Uncharacterized protein</fullName>
    </submittedName>
</protein>
<dbReference type="GeneID" id="19330420"/>
<dbReference type="PANTHER" id="PTHR35184:SF1">
    <property type="entry name" value="INTEGRAL MEMBRANE PROTEIN"/>
    <property type="match status" value="1"/>
</dbReference>
<keyword evidence="1" id="KW-0472">Membrane</keyword>
<proteinExistence type="predicted"/>
<dbReference type="HOGENOM" id="CLU_024263_0_1_1"/>
<feature type="transmembrane region" description="Helical" evidence="1">
    <location>
        <begin position="88"/>
        <end position="106"/>
    </location>
</feature>
<feature type="non-terminal residue" evidence="2">
    <location>
        <position position="293"/>
    </location>
</feature>
<feature type="transmembrane region" description="Helical" evidence="1">
    <location>
        <begin position="20"/>
        <end position="43"/>
    </location>
</feature>
<feature type="transmembrane region" description="Helical" evidence="1">
    <location>
        <begin position="172"/>
        <end position="190"/>
    </location>
</feature>
<organism evidence="2 3">
    <name type="scientific">Pseudocercospora fijiensis (strain CIRAD86)</name>
    <name type="common">Black leaf streak disease fungus</name>
    <name type="synonym">Mycosphaerella fijiensis</name>
    <dbReference type="NCBI Taxonomy" id="383855"/>
    <lineage>
        <taxon>Eukaryota</taxon>
        <taxon>Fungi</taxon>
        <taxon>Dikarya</taxon>
        <taxon>Ascomycota</taxon>
        <taxon>Pezizomycotina</taxon>
        <taxon>Dothideomycetes</taxon>
        <taxon>Dothideomycetidae</taxon>
        <taxon>Mycosphaerellales</taxon>
        <taxon>Mycosphaerellaceae</taxon>
        <taxon>Pseudocercospora</taxon>
    </lineage>
</organism>
<feature type="transmembrane region" description="Helical" evidence="1">
    <location>
        <begin position="256"/>
        <end position="275"/>
    </location>
</feature>
<dbReference type="PANTHER" id="PTHR35184">
    <property type="entry name" value="YALI0C10208P"/>
    <property type="match status" value="1"/>
</dbReference>
<gene>
    <name evidence="2" type="ORF">MYCFIDRAFT_120468</name>
</gene>
<feature type="transmembrane region" description="Helical" evidence="1">
    <location>
        <begin position="216"/>
        <end position="236"/>
    </location>
</feature>
<dbReference type="OrthoDB" id="3357002at2759"/>
<name>M2ZGM6_PSEFD</name>
<dbReference type="eggNOG" id="ENOG502S0ZE">
    <property type="taxonomic scope" value="Eukaryota"/>
</dbReference>
<keyword evidence="1" id="KW-0812">Transmembrane</keyword>
<dbReference type="KEGG" id="pfj:MYCFIDRAFT_120468"/>
<dbReference type="RefSeq" id="XP_007930668.1">
    <property type="nucleotide sequence ID" value="XM_007932477.1"/>
</dbReference>
<dbReference type="InterPro" id="IPR021460">
    <property type="entry name" value="DUF3112"/>
</dbReference>
<reference evidence="2 3" key="1">
    <citation type="journal article" date="2012" name="PLoS Pathog.">
        <title>Diverse lifestyles and strategies of plant pathogenesis encoded in the genomes of eighteen Dothideomycetes fungi.</title>
        <authorList>
            <person name="Ohm R.A."/>
            <person name="Feau N."/>
            <person name="Henrissat B."/>
            <person name="Schoch C.L."/>
            <person name="Horwitz B.A."/>
            <person name="Barry K.W."/>
            <person name="Condon B.J."/>
            <person name="Copeland A.C."/>
            <person name="Dhillon B."/>
            <person name="Glaser F."/>
            <person name="Hesse C.N."/>
            <person name="Kosti I."/>
            <person name="LaButti K."/>
            <person name="Lindquist E.A."/>
            <person name="Lucas S."/>
            <person name="Salamov A.A."/>
            <person name="Bradshaw R.E."/>
            <person name="Ciuffetti L."/>
            <person name="Hamelin R.C."/>
            <person name="Kema G.H.J."/>
            <person name="Lawrence C."/>
            <person name="Scott J.A."/>
            <person name="Spatafora J.W."/>
            <person name="Turgeon B.G."/>
            <person name="de Wit P.J.G.M."/>
            <person name="Zhong S."/>
            <person name="Goodwin S.B."/>
            <person name="Grigoriev I.V."/>
        </authorList>
    </citation>
    <scope>NUCLEOTIDE SEQUENCE [LARGE SCALE GENOMIC DNA]</scope>
    <source>
        <strain evidence="2 3">CIRAD86</strain>
    </source>
</reference>
<dbReference type="Pfam" id="PF11309">
    <property type="entry name" value="DUF3112"/>
    <property type="match status" value="1"/>
</dbReference>
<evidence type="ECO:0000256" key="1">
    <source>
        <dbReference type="SAM" id="Phobius"/>
    </source>
</evidence>
<dbReference type="VEuPathDB" id="FungiDB:MYCFIDRAFT_120468"/>
<keyword evidence="3" id="KW-1185">Reference proteome</keyword>
<keyword evidence="1" id="KW-1133">Transmembrane helix</keyword>
<dbReference type="EMBL" id="KB446563">
    <property type="protein sequence ID" value="EME78259.1"/>
    <property type="molecule type" value="Genomic_DNA"/>
</dbReference>
<evidence type="ECO:0000313" key="3">
    <source>
        <dbReference type="Proteomes" id="UP000016932"/>
    </source>
</evidence>
<dbReference type="STRING" id="383855.M2ZGM6"/>
<sequence>GPFPPQHQGLGGSPSIYPDVWINLVFLPLFTILGILHFSLFLYNKNKRRVLFPFNAATMGFCATRTIATSLRIAWAHQPRNIHLAMTAQIFVYAGVIILIISNLWWTVRIVRAQNPRLGWSKPITALIPLPIILSVAMILCLIVSVCIIFYLPDPFHQLVGRTIQQTGAALFALWSLLPFPILLISICLARPNSHTDNFGDATAGLGLKNTIPTKIFVCITSALLLASGATFRAITNFAPQIPLEAEPPWYFSKPCFYVFNFTLEISVVAFWLVIRADKIFHTPNGAKGPGSY</sequence>
<feature type="non-terminal residue" evidence="2">
    <location>
        <position position="1"/>
    </location>
</feature>
<accession>M2ZGM6</accession>
<feature type="transmembrane region" description="Helical" evidence="1">
    <location>
        <begin position="50"/>
        <end position="68"/>
    </location>
</feature>
<evidence type="ECO:0000313" key="2">
    <source>
        <dbReference type="EMBL" id="EME78259.1"/>
    </source>
</evidence>
<feature type="transmembrane region" description="Helical" evidence="1">
    <location>
        <begin position="127"/>
        <end position="152"/>
    </location>
</feature>
<dbReference type="AlphaFoldDB" id="M2ZGM6"/>
<dbReference type="Proteomes" id="UP000016932">
    <property type="component" value="Unassembled WGS sequence"/>
</dbReference>